<comment type="caution">
    <text evidence="6">The sequence shown here is derived from an EMBL/GenBank/DDBJ whole genome shotgun (WGS) entry which is preliminary data.</text>
</comment>
<dbReference type="PANTHER" id="PTHR10361:SF28">
    <property type="entry name" value="P3 PROTEIN-RELATED"/>
    <property type="match status" value="1"/>
</dbReference>
<dbReference type="InterPro" id="IPR004710">
    <property type="entry name" value="Bilac:Na_transpt"/>
</dbReference>
<name>A0ABW1XI84_9ALTE</name>
<dbReference type="EMBL" id="JBHSUS010000001">
    <property type="protein sequence ID" value="MFC6439921.1"/>
    <property type="molecule type" value="Genomic_DNA"/>
</dbReference>
<feature type="transmembrane region" description="Helical" evidence="5">
    <location>
        <begin position="6"/>
        <end position="26"/>
    </location>
</feature>
<dbReference type="InterPro" id="IPR038770">
    <property type="entry name" value="Na+/solute_symporter_sf"/>
</dbReference>
<proteinExistence type="predicted"/>
<dbReference type="Gene3D" id="1.20.1530.20">
    <property type="match status" value="1"/>
</dbReference>
<evidence type="ECO:0000256" key="3">
    <source>
        <dbReference type="ARBA" id="ARBA00022989"/>
    </source>
</evidence>
<dbReference type="InterPro" id="IPR002657">
    <property type="entry name" value="BilAc:Na_symport/Acr3"/>
</dbReference>
<dbReference type="RefSeq" id="WP_254426504.1">
    <property type="nucleotide sequence ID" value="NZ_JBHSUS010000001.1"/>
</dbReference>
<organism evidence="6 7">
    <name type="scientific">Pseudobowmanella zhangzhouensis</name>
    <dbReference type="NCBI Taxonomy" id="1537679"/>
    <lineage>
        <taxon>Bacteria</taxon>
        <taxon>Pseudomonadati</taxon>
        <taxon>Pseudomonadota</taxon>
        <taxon>Gammaproteobacteria</taxon>
        <taxon>Alteromonadales</taxon>
        <taxon>Alteromonadaceae</taxon>
    </lineage>
</organism>
<evidence type="ECO:0000256" key="1">
    <source>
        <dbReference type="ARBA" id="ARBA00004141"/>
    </source>
</evidence>
<feature type="transmembrane region" description="Helical" evidence="5">
    <location>
        <begin position="38"/>
        <end position="61"/>
    </location>
</feature>
<dbReference type="Pfam" id="PF01758">
    <property type="entry name" value="SBF"/>
    <property type="match status" value="1"/>
</dbReference>
<evidence type="ECO:0000256" key="4">
    <source>
        <dbReference type="ARBA" id="ARBA00023136"/>
    </source>
</evidence>
<evidence type="ECO:0000256" key="2">
    <source>
        <dbReference type="ARBA" id="ARBA00022692"/>
    </source>
</evidence>
<feature type="transmembrane region" description="Helical" evidence="5">
    <location>
        <begin position="102"/>
        <end position="120"/>
    </location>
</feature>
<feature type="transmembrane region" description="Helical" evidence="5">
    <location>
        <begin position="261"/>
        <end position="283"/>
    </location>
</feature>
<dbReference type="Proteomes" id="UP001596364">
    <property type="component" value="Unassembled WGS sequence"/>
</dbReference>
<gene>
    <name evidence="6" type="ORF">ACFP85_07160</name>
</gene>
<keyword evidence="4 5" id="KW-0472">Membrane</keyword>
<evidence type="ECO:0000313" key="7">
    <source>
        <dbReference type="Proteomes" id="UP001596364"/>
    </source>
</evidence>
<accession>A0ABW1XI84</accession>
<evidence type="ECO:0000256" key="5">
    <source>
        <dbReference type="SAM" id="Phobius"/>
    </source>
</evidence>
<keyword evidence="7" id="KW-1185">Reference proteome</keyword>
<keyword evidence="3 5" id="KW-1133">Transmembrane helix</keyword>
<feature type="transmembrane region" description="Helical" evidence="5">
    <location>
        <begin position="140"/>
        <end position="161"/>
    </location>
</feature>
<comment type="subcellular location">
    <subcellularLocation>
        <location evidence="1">Membrane</location>
        <topology evidence="1">Multi-pass membrane protein</topology>
    </subcellularLocation>
</comment>
<dbReference type="PANTHER" id="PTHR10361">
    <property type="entry name" value="SODIUM-BILE ACID COTRANSPORTER"/>
    <property type="match status" value="1"/>
</dbReference>
<keyword evidence="2 5" id="KW-0812">Transmembrane</keyword>
<feature type="transmembrane region" description="Helical" evidence="5">
    <location>
        <begin position="196"/>
        <end position="222"/>
    </location>
</feature>
<protein>
    <submittedName>
        <fullName evidence="6">Bile acid:sodium symporter family protein</fullName>
    </submittedName>
</protein>
<evidence type="ECO:0000313" key="6">
    <source>
        <dbReference type="EMBL" id="MFC6439921.1"/>
    </source>
</evidence>
<sequence>MSTESLWLLNGILALMMFGIALSLHPTDFKRVVKHPRAPLVGMLAQFLLLPLASFGLTMLLPLSPEVMLGILLVGSCPGGSFSNIMTFLAKGNVALSVSMTALASVAAALMTPFNFALYASLNPHTAALLQRIHVPVENIFLIVTLVLAIPLLLGLWVARIAPGFAHHTQRHFRLISLLTLFGFVGIALAKNWQTFVAGAGFFLLVVVLHNAMALGIGRLCAKVARVGDKDARAITLEVGIQNSGLGLGIIFTFFSDLQGMAIVAAAWGIWHLVSGLALSHYWSRREPQA</sequence>
<reference evidence="7" key="1">
    <citation type="journal article" date="2019" name="Int. J. Syst. Evol. Microbiol.">
        <title>The Global Catalogue of Microorganisms (GCM) 10K type strain sequencing project: providing services to taxonomists for standard genome sequencing and annotation.</title>
        <authorList>
            <consortium name="The Broad Institute Genomics Platform"/>
            <consortium name="The Broad Institute Genome Sequencing Center for Infectious Disease"/>
            <person name="Wu L."/>
            <person name="Ma J."/>
        </authorList>
    </citation>
    <scope>NUCLEOTIDE SEQUENCE [LARGE SCALE GENOMIC DNA]</scope>
    <source>
        <strain evidence="7">CGMCC 1.16031</strain>
    </source>
</reference>
<feature type="transmembrane region" description="Helical" evidence="5">
    <location>
        <begin position="67"/>
        <end position="90"/>
    </location>
</feature>
<feature type="transmembrane region" description="Helical" evidence="5">
    <location>
        <begin position="234"/>
        <end position="255"/>
    </location>
</feature>
<feature type="transmembrane region" description="Helical" evidence="5">
    <location>
        <begin position="173"/>
        <end position="190"/>
    </location>
</feature>